<accession>A0AAV7TP68</accession>
<gene>
    <name evidence="1" type="ORF">NDU88_002816</name>
</gene>
<name>A0AAV7TP68_PLEWA</name>
<dbReference type="EMBL" id="JANPWB010000006">
    <property type="protein sequence ID" value="KAJ1177563.1"/>
    <property type="molecule type" value="Genomic_DNA"/>
</dbReference>
<evidence type="ECO:0000313" key="2">
    <source>
        <dbReference type="Proteomes" id="UP001066276"/>
    </source>
</evidence>
<organism evidence="1 2">
    <name type="scientific">Pleurodeles waltl</name>
    <name type="common">Iberian ribbed newt</name>
    <dbReference type="NCBI Taxonomy" id="8319"/>
    <lineage>
        <taxon>Eukaryota</taxon>
        <taxon>Metazoa</taxon>
        <taxon>Chordata</taxon>
        <taxon>Craniata</taxon>
        <taxon>Vertebrata</taxon>
        <taxon>Euteleostomi</taxon>
        <taxon>Amphibia</taxon>
        <taxon>Batrachia</taxon>
        <taxon>Caudata</taxon>
        <taxon>Salamandroidea</taxon>
        <taxon>Salamandridae</taxon>
        <taxon>Pleurodelinae</taxon>
        <taxon>Pleurodeles</taxon>
    </lineage>
</organism>
<proteinExistence type="predicted"/>
<sequence>MSKVCCGTCPRGLRKTGAGALQEVPPGCRRQSRGTPGARAGIDLWSLSRVRRAVVKEEQARSVGAEEASLGLGHLRGGRERPRACFPEGLRCAWRPMASAATGEAGRREARVNPTLPGRCMRGKHSSVAWGPLGSLAPVRVRGGTQIFTKERETCPASGLERVRVAPLPHPHFNGLLGRHRDCNGGPVPVKPFLGSFYVGGAPEPPFIWPL</sequence>
<protein>
    <submittedName>
        <fullName evidence="1">Uncharacterized protein</fullName>
    </submittedName>
</protein>
<evidence type="ECO:0000313" key="1">
    <source>
        <dbReference type="EMBL" id="KAJ1177563.1"/>
    </source>
</evidence>
<dbReference type="AlphaFoldDB" id="A0AAV7TP68"/>
<reference evidence="1" key="1">
    <citation type="journal article" date="2022" name="bioRxiv">
        <title>Sequencing and chromosome-scale assembly of the giantPleurodeles waltlgenome.</title>
        <authorList>
            <person name="Brown T."/>
            <person name="Elewa A."/>
            <person name="Iarovenko S."/>
            <person name="Subramanian E."/>
            <person name="Araus A.J."/>
            <person name="Petzold A."/>
            <person name="Susuki M."/>
            <person name="Suzuki K.-i.T."/>
            <person name="Hayashi T."/>
            <person name="Toyoda A."/>
            <person name="Oliveira C."/>
            <person name="Osipova E."/>
            <person name="Leigh N.D."/>
            <person name="Simon A."/>
            <person name="Yun M.H."/>
        </authorList>
    </citation>
    <scope>NUCLEOTIDE SEQUENCE</scope>
    <source>
        <strain evidence="1">20211129_DDA</strain>
        <tissue evidence="1">Liver</tissue>
    </source>
</reference>
<dbReference type="Proteomes" id="UP001066276">
    <property type="component" value="Chromosome 3_2"/>
</dbReference>
<comment type="caution">
    <text evidence="1">The sequence shown here is derived from an EMBL/GenBank/DDBJ whole genome shotgun (WGS) entry which is preliminary data.</text>
</comment>
<keyword evidence="2" id="KW-1185">Reference proteome</keyword>